<evidence type="ECO:0000256" key="8">
    <source>
        <dbReference type="ARBA" id="ARBA00025164"/>
    </source>
</evidence>
<evidence type="ECO:0000256" key="10">
    <source>
        <dbReference type="ARBA" id="ARBA00030308"/>
    </source>
</evidence>
<dbReference type="InterPro" id="IPR020084">
    <property type="entry name" value="NUDIX_hydrolase_CS"/>
</dbReference>
<dbReference type="AlphaFoldDB" id="A0A037ZLX7"/>
<dbReference type="InterPro" id="IPR000086">
    <property type="entry name" value="NUDIX_hydrolase_dom"/>
</dbReference>
<keyword evidence="17" id="KW-1185">Reference proteome</keyword>
<dbReference type="CDD" id="cd24155">
    <property type="entry name" value="NUDIX_ADPRase"/>
    <property type="match status" value="1"/>
</dbReference>
<dbReference type="InterPro" id="IPR015797">
    <property type="entry name" value="NUDIX_hydrolase-like_dom_sf"/>
</dbReference>
<protein>
    <recommendedName>
        <fullName evidence="4">ADP-ribose pyrophosphatase</fullName>
        <ecNumber evidence="3">3.6.1.13</ecNumber>
    </recommendedName>
    <alternativeName>
        <fullName evidence="9">ADP-ribose diphosphatase</fullName>
    </alternativeName>
    <alternativeName>
        <fullName evidence="11">ADP-ribose phosphohydrolase</fullName>
    </alternativeName>
    <alternativeName>
        <fullName evidence="10">Adenosine diphosphoribose pyrophosphatase</fullName>
    </alternativeName>
</protein>
<dbReference type="InterPro" id="IPR036568">
    <property type="entry name" value="GGCT-like_sf"/>
</dbReference>
<evidence type="ECO:0000256" key="7">
    <source>
        <dbReference type="ARBA" id="ARBA00022842"/>
    </source>
</evidence>
<dbReference type="NCBIfam" id="TIGR00052">
    <property type="entry name" value="nudix-type nucleoside diphosphatase, YffH/AdpP family"/>
    <property type="match status" value="1"/>
</dbReference>
<evidence type="ECO:0000313" key="16">
    <source>
        <dbReference type="EMBL" id="KAJ55831.1"/>
    </source>
</evidence>
<evidence type="ECO:0000256" key="14">
    <source>
        <dbReference type="PIRSR" id="PIRSR604385-3"/>
    </source>
</evidence>
<dbReference type="Gene3D" id="3.90.79.10">
    <property type="entry name" value="Nucleoside Triphosphate Pyrophosphohydrolase"/>
    <property type="match status" value="1"/>
</dbReference>
<name>A0A037ZLX7_9RHOB</name>
<comment type="function">
    <text evidence="8">Acts on ADP-mannose and ADP-glucose as well as ADP-ribose. Prevents glycogen biosynthesis. The reaction catalyzed by this enzyme is a limiting step of the gluconeogenic process.</text>
</comment>
<feature type="binding site" evidence="13">
    <location>
        <position position="259"/>
    </location>
    <ligand>
        <name>Mg(2+)</name>
        <dbReference type="ChEBI" id="CHEBI:18420"/>
        <label>1</label>
    </ligand>
</feature>
<evidence type="ECO:0000256" key="13">
    <source>
        <dbReference type="PIRSR" id="PIRSR604385-2"/>
    </source>
</evidence>
<evidence type="ECO:0000256" key="2">
    <source>
        <dbReference type="ARBA" id="ARBA00007482"/>
    </source>
</evidence>
<comment type="caution">
    <text evidence="16">The sequence shown here is derived from an EMBL/GenBank/DDBJ whole genome shotgun (WGS) entry which is preliminary data.</text>
</comment>
<keyword evidence="7 13" id="KW-0460">Magnesium</keyword>
<dbReference type="RefSeq" id="WP_035257802.1">
    <property type="nucleotide sequence ID" value="NZ_JFKE01000003.1"/>
</dbReference>
<accession>A0A037ZLX7</accession>
<evidence type="ECO:0000256" key="9">
    <source>
        <dbReference type="ARBA" id="ARBA00030162"/>
    </source>
</evidence>
<dbReference type="GO" id="GO:0047631">
    <property type="term" value="F:ADP-ribose diphosphatase activity"/>
    <property type="evidence" value="ECO:0007669"/>
    <property type="project" value="UniProtKB-EC"/>
</dbReference>
<dbReference type="PANTHER" id="PTHR11839:SF5">
    <property type="entry name" value="ADP-RIBOSE PYROPHOSPHATASE"/>
    <property type="match status" value="1"/>
</dbReference>
<dbReference type="Gene3D" id="3.10.490.10">
    <property type="entry name" value="Gamma-glutamyl cyclotransferase-like"/>
    <property type="match status" value="1"/>
</dbReference>
<dbReference type="PROSITE" id="PS51462">
    <property type="entry name" value="NUDIX"/>
    <property type="match status" value="1"/>
</dbReference>
<dbReference type="GO" id="GO:0046872">
    <property type="term" value="F:metal ion binding"/>
    <property type="evidence" value="ECO:0007669"/>
    <property type="project" value="UniProtKB-KW"/>
</dbReference>
<evidence type="ECO:0000256" key="4">
    <source>
        <dbReference type="ARBA" id="ARBA00013297"/>
    </source>
</evidence>
<dbReference type="Pfam" id="PF00293">
    <property type="entry name" value="NUDIX"/>
    <property type="match status" value="1"/>
</dbReference>
<dbReference type="CDD" id="cd06661">
    <property type="entry name" value="GGCT_like"/>
    <property type="match status" value="1"/>
</dbReference>
<evidence type="ECO:0000256" key="6">
    <source>
        <dbReference type="ARBA" id="ARBA00022801"/>
    </source>
</evidence>
<organism evidence="16 17">
    <name type="scientific">Actibacterium mucosum KCTC 23349</name>
    <dbReference type="NCBI Taxonomy" id="1454373"/>
    <lineage>
        <taxon>Bacteria</taxon>
        <taxon>Pseudomonadati</taxon>
        <taxon>Pseudomonadota</taxon>
        <taxon>Alphaproteobacteria</taxon>
        <taxon>Rhodobacterales</taxon>
        <taxon>Roseobacteraceae</taxon>
        <taxon>Actibacterium</taxon>
    </lineage>
</organism>
<comment type="similarity">
    <text evidence="2">Belongs to the Nudix hydrolase family. NudF subfamily.</text>
</comment>
<dbReference type="GO" id="GO:0019693">
    <property type="term" value="P:ribose phosphate metabolic process"/>
    <property type="evidence" value="ECO:0007669"/>
    <property type="project" value="TreeGrafter"/>
</dbReference>
<dbReference type="OrthoDB" id="5292471at2"/>
<dbReference type="InterPro" id="IPR013024">
    <property type="entry name" value="GGCT-like"/>
</dbReference>
<evidence type="ECO:0000313" key="17">
    <source>
        <dbReference type="Proteomes" id="UP000026249"/>
    </source>
</evidence>
<dbReference type="SUPFAM" id="SSF110857">
    <property type="entry name" value="Gamma-glutamyl cyclotransferase-like"/>
    <property type="match status" value="1"/>
</dbReference>
<dbReference type="SUPFAM" id="SSF55811">
    <property type="entry name" value="Nudix"/>
    <property type="match status" value="1"/>
</dbReference>
<dbReference type="PROSITE" id="PS00893">
    <property type="entry name" value="NUDIX_BOX"/>
    <property type="match status" value="1"/>
</dbReference>
<dbReference type="EMBL" id="JFKE01000003">
    <property type="protein sequence ID" value="KAJ55831.1"/>
    <property type="molecule type" value="Genomic_DNA"/>
</dbReference>
<keyword evidence="5 13" id="KW-0479">Metal-binding</keyword>
<comment type="cofactor">
    <cofactor evidence="1 13">
        <name>Mg(2+)</name>
        <dbReference type="ChEBI" id="CHEBI:18420"/>
    </cofactor>
</comment>
<feature type="binding site" evidence="13">
    <location>
        <position position="328"/>
    </location>
    <ligand>
        <name>Mg(2+)</name>
        <dbReference type="ChEBI" id="CHEBI:18420"/>
        <label>1</label>
    </ligand>
</feature>
<dbReference type="EC" id="3.6.1.13" evidence="3"/>
<gene>
    <name evidence="16" type="ORF">ACMU_08645</name>
</gene>
<dbReference type="InterPro" id="IPR004385">
    <property type="entry name" value="NDP_pyrophosphatase"/>
</dbReference>
<dbReference type="PANTHER" id="PTHR11839">
    <property type="entry name" value="UDP/ADP-SUGAR PYROPHOSPHATASE"/>
    <property type="match status" value="1"/>
</dbReference>
<dbReference type="GO" id="GO:0005829">
    <property type="term" value="C:cytosol"/>
    <property type="evidence" value="ECO:0007669"/>
    <property type="project" value="TreeGrafter"/>
</dbReference>
<comment type="catalytic activity">
    <reaction evidence="12">
        <text>ADP-D-ribose + H2O = D-ribose 5-phosphate + AMP + 2 H(+)</text>
        <dbReference type="Rhea" id="RHEA:10412"/>
        <dbReference type="ChEBI" id="CHEBI:15377"/>
        <dbReference type="ChEBI" id="CHEBI:15378"/>
        <dbReference type="ChEBI" id="CHEBI:57967"/>
        <dbReference type="ChEBI" id="CHEBI:78346"/>
        <dbReference type="ChEBI" id="CHEBI:456215"/>
        <dbReference type="EC" id="3.6.1.13"/>
    </reaction>
</comment>
<dbReference type="GO" id="GO:0006753">
    <property type="term" value="P:nucleoside phosphate metabolic process"/>
    <property type="evidence" value="ECO:0007669"/>
    <property type="project" value="TreeGrafter"/>
</dbReference>
<evidence type="ECO:0000256" key="3">
    <source>
        <dbReference type="ARBA" id="ARBA00012453"/>
    </source>
</evidence>
<feature type="domain" description="Nudix hydrolase" evidence="15">
    <location>
        <begin position="217"/>
        <end position="357"/>
    </location>
</feature>
<evidence type="ECO:0000259" key="15">
    <source>
        <dbReference type="PROSITE" id="PS51462"/>
    </source>
</evidence>
<dbReference type="Pfam" id="PF06094">
    <property type="entry name" value="GGACT"/>
    <property type="match status" value="1"/>
</dbReference>
<evidence type="ECO:0000256" key="1">
    <source>
        <dbReference type="ARBA" id="ARBA00001946"/>
    </source>
</evidence>
<reference evidence="16 17" key="1">
    <citation type="submission" date="2014-03" db="EMBL/GenBank/DDBJ databases">
        <title>Draft Genome Sequence of Actibacterium mucosum KCTC 23349, a Marine Alphaproteobacterium with Complex Ionic Requirements Isolated from Mediterranean Seawater at Malvarrosa Beach, Valencia, Spain.</title>
        <authorList>
            <person name="Arahal D.R."/>
            <person name="Shao Z."/>
            <person name="Lai Q."/>
            <person name="Pujalte M.J."/>
        </authorList>
    </citation>
    <scope>NUCLEOTIDE SEQUENCE [LARGE SCALE GENOMIC DNA]</scope>
    <source>
        <strain evidence="16 17">KCTC 23349</strain>
    </source>
</reference>
<feature type="binding site" evidence="13">
    <location>
        <position position="279"/>
    </location>
    <ligand>
        <name>Mg(2+)</name>
        <dbReference type="ChEBI" id="CHEBI:18420"/>
        <label>1</label>
    </ligand>
</feature>
<feature type="short sequence motif" description="Nudix box" evidence="14">
    <location>
        <begin position="260"/>
        <end position="282"/>
    </location>
</feature>
<evidence type="ECO:0000256" key="5">
    <source>
        <dbReference type="ARBA" id="ARBA00022723"/>
    </source>
</evidence>
<dbReference type="GO" id="GO:0019144">
    <property type="term" value="F:ADP-sugar diphosphatase activity"/>
    <property type="evidence" value="ECO:0007669"/>
    <property type="project" value="TreeGrafter"/>
</dbReference>
<evidence type="ECO:0000256" key="11">
    <source>
        <dbReference type="ARBA" id="ARBA00033056"/>
    </source>
</evidence>
<sequence length="372" mass="40601">MADLFFYGTLRHVPLLACVAGTELLRHEPAVLPGFEAFLVKDANYPGLRAAPGAGAPGILVRGMSDEAVARLDYYEGGHGYVLEPRDVETENGPVTALVYLPTRDFADGGPFDLMAWQDRWAQINLFAAQEVMAQYGLRPAAEVMARYPMILTRATARANAQAGGPVTLRRATRPGDVVVDDQTQPYARFFAIEDYKLRHRRFDGTMGPQLDRAVFVSGDAATVLPYDPVTDRVLLVEQFRMGPLARGDAQVWSLEAIAGRVDPGEMPDQTARREAVEEAGLTLGALHRVHGYYPSPGAKTEYLYSFVAECDLPDSAAGLGGMPGEGEDIRSHVLPFDAAMELLAAGEIENAPLILSLYWLAAHRDKLRARS</sequence>
<dbReference type="Proteomes" id="UP000026249">
    <property type="component" value="Unassembled WGS sequence"/>
</dbReference>
<evidence type="ECO:0000256" key="12">
    <source>
        <dbReference type="ARBA" id="ARBA00049546"/>
    </source>
</evidence>
<keyword evidence="6" id="KW-0378">Hydrolase</keyword>
<dbReference type="InterPro" id="IPR009288">
    <property type="entry name" value="AIG2-like_dom"/>
</dbReference>
<dbReference type="STRING" id="1454373.ACMU_08645"/>
<feature type="binding site" evidence="13">
    <location>
        <position position="275"/>
    </location>
    <ligand>
        <name>Mg(2+)</name>
        <dbReference type="ChEBI" id="CHEBI:18420"/>
        <label>1</label>
    </ligand>
</feature>
<proteinExistence type="inferred from homology"/>